<dbReference type="GO" id="GO:0006281">
    <property type="term" value="P:DNA repair"/>
    <property type="evidence" value="ECO:0007669"/>
    <property type="project" value="InterPro"/>
</dbReference>
<gene>
    <name evidence="6" type="ORF">S12H4_14815</name>
</gene>
<dbReference type="Pfam" id="PF14520">
    <property type="entry name" value="HHH_5"/>
    <property type="match status" value="1"/>
</dbReference>
<feature type="compositionally biased region" description="Acidic residues" evidence="4">
    <location>
        <begin position="7"/>
        <end position="44"/>
    </location>
</feature>
<dbReference type="GO" id="GO:0140664">
    <property type="term" value="F:ATP-dependent DNA damage sensor activity"/>
    <property type="evidence" value="ECO:0007669"/>
    <property type="project" value="InterPro"/>
</dbReference>
<dbReference type="InterPro" id="IPR010995">
    <property type="entry name" value="DNA_repair_Rad51/TF_NusA_a-hlx"/>
</dbReference>
<dbReference type="InterPro" id="IPR013632">
    <property type="entry name" value="Rad51_C"/>
</dbReference>
<dbReference type="PANTHER" id="PTHR22942">
    <property type="entry name" value="RECA/RAD51/RADA DNA STRAND-PAIRING FAMILY MEMBER"/>
    <property type="match status" value="1"/>
</dbReference>
<accession>X1TA43</accession>
<feature type="non-terminal residue" evidence="6">
    <location>
        <position position="1"/>
    </location>
</feature>
<evidence type="ECO:0000256" key="4">
    <source>
        <dbReference type="SAM" id="MobiDB-lite"/>
    </source>
</evidence>
<evidence type="ECO:0000256" key="3">
    <source>
        <dbReference type="ARBA" id="ARBA00023125"/>
    </source>
</evidence>
<evidence type="ECO:0000259" key="5">
    <source>
        <dbReference type="PROSITE" id="PS50162"/>
    </source>
</evidence>
<name>X1TA43_9ZZZZ</name>
<keyword evidence="1" id="KW-0547">Nucleotide-binding</keyword>
<feature type="domain" description="RecA family profile 1" evidence="5">
    <location>
        <begin position="132"/>
        <end position="304"/>
    </location>
</feature>
<dbReference type="AlphaFoldDB" id="X1TA43"/>
<evidence type="ECO:0000256" key="1">
    <source>
        <dbReference type="ARBA" id="ARBA00022741"/>
    </source>
</evidence>
<sequence length="420" mass="45550">SEKEDSIEVESESDSDTLEEEGEIIGEMDEEEIHNDIEEDEDSNDDVLTVDNDASACVDAVKRLPGVGEATLKKLIKAGFSSLESIAYTPPSIIQAESGLGDKTIAKLIKASMDKLDIGFKSAETVWEYRKNIARITTGSQELDNLFGGGIETGCVVEFFGEFRTGKTQIAHQLCVNVQLPREDGGLNGNALYIDTEGTFRPERIIQMAEGLDLDHKKVLKNIVFGRAYNSDHQILLIKEASNLIKEKNIKLVIVDSLIGHFRSEYVGRGTLANRQQTINTHLHDLLRLTDIFPELCVIVTNQVQSKPDVFYGNPTVAAGGVYAMDSRLLKPAFINFLSVASPTPGSLLTASTQALASLSTVRTSSLESSSSSISLWISSSSISPIISPSSSKVSESDSDSTSIESSFSDSTLAKLKCSL</sequence>
<dbReference type="NCBIfam" id="NF003301">
    <property type="entry name" value="PRK04301.1"/>
    <property type="match status" value="1"/>
</dbReference>
<keyword evidence="2" id="KW-0067">ATP-binding</keyword>
<dbReference type="InterPro" id="IPR020588">
    <property type="entry name" value="RecA_ATP-bd"/>
</dbReference>
<keyword evidence="3" id="KW-0238">DNA-binding</keyword>
<dbReference type="InterPro" id="IPR027417">
    <property type="entry name" value="P-loop_NTPase"/>
</dbReference>
<dbReference type="PANTHER" id="PTHR22942:SF30">
    <property type="entry name" value="MEIOTIC RECOMBINATION PROTEIN DMC1_LIM15 HOMOLOG"/>
    <property type="match status" value="1"/>
</dbReference>
<feature type="region of interest" description="Disordered" evidence="4">
    <location>
        <begin position="1"/>
        <end position="44"/>
    </location>
</feature>
<dbReference type="Gene3D" id="1.10.150.20">
    <property type="entry name" value="5' to 3' exonuclease, C-terminal subdomain"/>
    <property type="match status" value="1"/>
</dbReference>
<dbReference type="GO" id="GO:0003677">
    <property type="term" value="F:DNA binding"/>
    <property type="evidence" value="ECO:0007669"/>
    <property type="project" value="UniProtKB-KW"/>
</dbReference>
<dbReference type="GO" id="GO:0005524">
    <property type="term" value="F:ATP binding"/>
    <property type="evidence" value="ECO:0007669"/>
    <property type="project" value="UniProtKB-KW"/>
</dbReference>
<dbReference type="EMBL" id="BARW01007078">
    <property type="protein sequence ID" value="GAI84415.1"/>
    <property type="molecule type" value="Genomic_DNA"/>
</dbReference>
<reference evidence="6" key="1">
    <citation type="journal article" date="2014" name="Front. Microbiol.">
        <title>High frequency of phylogenetically diverse reductive dehalogenase-homologous genes in deep subseafloor sedimentary metagenomes.</title>
        <authorList>
            <person name="Kawai M."/>
            <person name="Futagami T."/>
            <person name="Toyoda A."/>
            <person name="Takaki Y."/>
            <person name="Nishi S."/>
            <person name="Hori S."/>
            <person name="Arai W."/>
            <person name="Tsubouchi T."/>
            <person name="Morono Y."/>
            <person name="Uchiyama I."/>
            <person name="Ito T."/>
            <person name="Fujiyama A."/>
            <person name="Inagaki F."/>
            <person name="Takami H."/>
        </authorList>
    </citation>
    <scope>NUCLEOTIDE SEQUENCE</scope>
    <source>
        <strain evidence="6">Expedition CK06-06</strain>
    </source>
</reference>
<proteinExistence type="predicted"/>
<dbReference type="PROSITE" id="PS50162">
    <property type="entry name" value="RECA_2"/>
    <property type="match status" value="1"/>
</dbReference>
<evidence type="ECO:0000256" key="2">
    <source>
        <dbReference type="ARBA" id="ARBA00022840"/>
    </source>
</evidence>
<protein>
    <recommendedName>
        <fullName evidence="5">RecA family profile 1 domain-containing protein</fullName>
    </recommendedName>
</protein>
<evidence type="ECO:0000313" key="6">
    <source>
        <dbReference type="EMBL" id="GAI84415.1"/>
    </source>
</evidence>
<dbReference type="SUPFAM" id="SSF47794">
    <property type="entry name" value="Rad51 N-terminal domain-like"/>
    <property type="match status" value="1"/>
</dbReference>
<feature type="region of interest" description="Disordered" evidence="4">
    <location>
        <begin position="385"/>
        <end position="411"/>
    </location>
</feature>
<organism evidence="6">
    <name type="scientific">marine sediment metagenome</name>
    <dbReference type="NCBI Taxonomy" id="412755"/>
    <lineage>
        <taxon>unclassified sequences</taxon>
        <taxon>metagenomes</taxon>
        <taxon>ecological metagenomes</taxon>
    </lineage>
</organism>
<dbReference type="SUPFAM" id="SSF52540">
    <property type="entry name" value="P-loop containing nucleoside triphosphate hydrolases"/>
    <property type="match status" value="1"/>
</dbReference>
<dbReference type="Gene3D" id="3.40.50.300">
    <property type="entry name" value="P-loop containing nucleotide triphosphate hydrolases"/>
    <property type="match status" value="1"/>
</dbReference>
<dbReference type="Pfam" id="PF08423">
    <property type="entry name" value="Rad51"/>
    <property type="match status" value="1"/>
</dbReference>
<comment type="caution">
    <text evidence="6">The sequence shown here is derived from an EMBL/GenBank/DDBJ whole genome shotgun (WGS) entry which is preliminary data.</text>
</comment>